<accession>A0A1H2UXJ3</accession>
<dbReference type="Proteomes" id="UP000198816">
    <property type="component" value="Unassembled WGS sequence"/>
</dbReference>
<reference evidence="2" key="1">
    <citation type="submission" date="2016-10" db="EMBL/GenBank/DDBJ databases">
        <authorList>
            <person name="Varghese N."/>
            <person name="Submissions S."/>
        </authorList>
    </citation>
    <scope>NUCLEOTIDE SEQUENCE [LARGE SCALE GENOMIC DNA]</scope>
    <source>
        <strain evidence="2">DSM 217</strain>
    </source>
</reference>
<keyword evidence="2" id="KW-1185">Reference proteome</keyword>
<organism evidence="1 2">
    <name type="scientific">Thiocapsa roseopersicina</name>
    <dbReference type="NCBI Taxonomy" id="1058"/>
    <lineage>
        <taxon>Bacteria</taxon>
        <taxon>Pseudomonadati</taxon>
        <taxon>Pseudomonadota</taxon>
        <taxon>Gammaproteobacteria</taxon>
        <taxon>Chromatiales</taxon>
        <taxon>Chromatiaceae</taxon>
        <taxon>Thiocapsa</taxon>
    </lineage>
</organism>
<sequence length="162" mass="18163">MAQRKGSRQRTLAPGRMTRSSHLPILALLLISLSSGGCAVVEKDRRAVALQAATHGYQSALRWGYYETALGFLHPDQRKTGALPETFEELRVTGYDVTQPPVIQADESAVQVVAIDYLFEDAQVVKQLTDRQVWRWDDVTNTWWLHSGLPRFTPIGTGRATR</sequence>
<evidence type="ECO:0000313" key="2">
    <source>
        <dbReference type="Proteomes" id="UP000198816"/>
    </source>
</evidence>
<dbReference type="EMBL" id="FNNZ01000006">
    <property type="protein sequence ID" value="SDW60791.1"/>
    <property type="molecule type" value="Genomic_DNA"/>
</dbReference>
<dbReference type="AlphaFoldDB" id="A0A1H2UXJ3"/>
<evidence type="ECO:0000313" key="1">
    <source>
        <dbReference type="EMBL" id="SDW60791.1"/>
    </source>
</evidence>
<dbReference type="OrthoDB" id="6196416at2"/>
<name>A0A1H2UXJ3_THIRO</name>
<dbReference type="STRING" id="1058.SAMN05421783_10625"/>
<protein>
    <submittedName>
        <fullName evidence="1">Uncharacterized protein</fullName>
    </submittedName>
</protein>
<proteinExistence type="predicted"/>
<gene>
    <name evidence="1" type="ORF">SAMN05421783_10625</name>
</gene>